<dbReference type="GO" id="GO:0016740">
    <property type="term" value="F:transferase activity"/>
    <property type="evidence" value="ECO:0007669"/>
    <property type="project" value="UniProtKB-KW"/>
</dbReference>
<evidence type="ECO:0000256" key="1">
    <source>
        <dbReference type="ARBA" id="ARBA00022555"/>
    </source>
</evidence>
<dbReference type="GO" id="GO:0005524">
    <property type="term" value="F:ATP binding"/>
    <property type="evidence" value="ECO:0007669"/>
    <property type="project" value="UniProtKB-KW"/>
</dbReference>
<keyword evidence="4" id="KW-0067">ATP-binding</keyword>
<proteinExistence type="inferred from homology"/>
<dbReference type="InterPro" id="IPR014729">
    <property type="entry name" value="Rossmann-like_a/b/a_fold"/>
</dbReference>
<dbReference type="InterPro" id="IPR008513">
    <property type="entry name" value="tRNA(Met)_cyd_acetate_ligase"/>
</dbReference>
<dbReference type="GO" id="GO:0000049">
    <property type="term" value="F:tRNA binding"/>
    <property type="evidence" value="ECO:0007669"/>
    <property type="project" value="UniProtKB-KW"/>
</dbReference>
<dbReference type="Proteomes" id="UP000283576">
    <property type="component" value="Unassembled WGS sequence"/>
</dbReference>
<dbReference type="SUPFAM" id="SSF52374">
    <property type="entry name" value="Nucleotidylyl transferase"/>
    <property type="match status" value="1"/>
</dbReference>
<evidence type="ECO:0000256" key="2">
    <source>
        <dbReference type="ARBA" id="ARBA00022598"/>
    </source>
</evidence>
<dbReference type="EMBL" id="QXRZ01000001">
    <property type="protein sequence ID" value="RIL44487.1"/>
    <property type="molecule type" value="Genomic_DNA"/>
</dbReference>
<comment type="function">
    <text evidence="4">Catalyzes the formation of N(4)-acetylcytidine (ac(4)C) at the wobble position of elongator tRNA(Met), using acetate and ATP as substrates. First activates an acetate ion to form acetyladenylate (Ac-AMP) and then transfers the acetyl group to tRNA to form ac(4)C34.</text>
</comment>
<dbReference type="EC" id="6.3.4.-" evidence="4"/>
<evidence type="ECO:0000256" key="3">
    <source>
        <dbReference type="ARBA" id="ARBA00022694"/>
    </source>
</evidence>
<keyword evidence="3 4" id="KW-0819">tRNA processing</keyword>
<accession>A0A2T4SZT9</accession>
<comment type="caution">
    <text evidence="4">Lacks conserved residue(s) required for the propagation of feature annotation.</text>
</comment>
<organism evidence="5 6">
    <name type="scientific">Staphylococcus gallinarum</name>
    <dbReference type="NCBI Taxonomy" id="1293"/>
    <lineage>
        <taxon>Bacteria</taxon>
        <taxon>Bacillati</taxon>
        <taxon>Bacillota</taxon>
        <taxon>Bacilli</taxon>
        <taxon>Bacillales</taxon>
        <taxon>Staphylococcaceae</taxon>
        <taxon>Staphylococcus</taxon>
    </lineage>
</organism>
<keyword evidence="1 4" id="KW-0820">tRNA-binding</keyword>
<evidence type="ECO:0000256" key="4">
    <source>
        <dbReference type="HAMAP-Rule" id="MF_01539"/>
    </source>
</evidence>
<dbReference type="GO" id="GO:0005737">
    <property type="term" value="C:cytoplasm"/>
    <property type="evidence" value="ECO:0007669"/>
    <property type="project" value="UniProtKB-SubCell"/>
</dbReference>
<dbReference type="AlphaFoldDB" id="A0A2T4SZT9"/>
<feature type="binding site" evidence="4">
    <location>
        <position position="153"/>
    </location>
    <ligand>
        <name>ATP</name>
        <dbReference type="ChEBI" id="CHEBI:30616"/>
    </ligand>
</feature>
<protein>
    <recommendedName>
        <fullName evidence="4">tRNA(Met) cytidine acetate ligase</fullName>
        <ecNumber evidence="4">6.3.4.-</ecNumber>
    </recommendedName>
</protein>
<dbReference type="Gene3D" id="3.40.50.620">
    <property type="entry name" value="HUPs"/>
    <property type="match status" value="1"/>
</dbReference>
<dbReference type="GO" id="GO:0006400">
    <property type="term" value="P:tRNA modification"/>
    <property type="evidence" value="ECO:0007669"/>
    <property type="project" value="UniProtKB-UniRule"/>
</dbReference>
<evidence type="ECO:0000313" key="6">
    <source>
        <dbReference type="Proteomes" id="UP000283576"/>
    </source>
</evidence>
<dbReference type="RefSeq" id="WP_107589472.1">
    <property type="nucleotide sequence ID" value="NZ_JAIEXO010000001.1"/>
</dbReference>
<reference evidence="5 6" key="1">
    <citation type="journal article" date="2016" name="Front. Microbiol.">
        <title>Comprehensive Phylogenetic Analysis of Bovine Non-aureus Staphylococci Species Based on Whole-Genome Sequencing.</title>
        <authorList>
            <person name="Naushad S."/>
            <person name="Barkema H.W."/>
            <person name="Luby C."/>
            <person name="Condas L.A."/>
            <person name="Nobrega D.B."/>
            <person name="Carson D.A."/>
            <person name="De Buck J."/>
        </authorList>
    </citation>
    <scope>NUCLEOTIDE SEQUENCE [LARGE SCALE GENOMIC DNA]</scope>
    <source>
        <strain evidence="5 6">SNUC 1388</strain>
    </source>
</reference>
<comment type="catalytic activity">
    <reaction evidence="4">
        <text>cytidine(34) in elongator tRNA(Met) + acetate + ATP = N(4)-acetylcytidine(34) in elongator tRNA(Met) + AMP + diphosphate</text>
        <dbReference type="Rhea" id="RHEA:58144"/>
        <dbReference type="Rhea" id="RHEA-COMP:10693"/>
        <dbReference type="Rhea" id="RHEA-COMP:10694"/>
        <dbReference type="ChEBI" id="CHEBI:30089"/>
        <dbReference type="ChEBI" id="CHEBI:30616"/>
        <dbReference type="ChEBI" id="CHEBI:33019"/>
        <dbReference type="ChEBI" id="CHEBI:74900"/>
        <dbReference type="ChEBI" id="CHEBI:82748"/>
        <dbReference type="ChEBI" id="CHEBI:456215"/>
    </reaction>
</comment>
<keyword evidence="4" id="KW-0963">Cytoplasm</keyword>
<keyword evidence="5" id="KW-0808">Transferase</keyword>
<dbReference type="HAMAP" id="MF_01539">
    <property type="entry name" value="TmcAL"/>
    <property type="match status" value="1"/>
</dbReference>
<sequence length="376" mass="43050">MKSVALVTEYNPFHNGHLYHAEKSKSITDSEISIAIMSGNFVMRGEPAIYNKFTRTQMALHAVDLVVELPAHASLSAGSYFGDAAVRVANYLNVDHLAFGSESGDINAFLNLAEQMQKIEQTSAFAQKIKEGKSYPRILSELISDNHLLTEPNNTLGISYIKAIQKHGFNINPVTIKRHASKHHDSKIQHMHFASGTSIRQSLQLEDQDWQNVVPSQIKHLYHSNIVTTERTFNYLKYALLTQSPSSLQNIYTMTEGLEHRLKDLILPATSFESFMQLIKTKRYTYTHLQRVLMNVLLDYTYDDIPTQIDSVRILGMNQRGQKYLKYLKQQFPERNFVTQINKRNAMTFKNEIKSTNIYNLLSNDIANDFNTHVIF</sequence>
<dbReference type="NCBIfam" id="NF010191">
    <property type="entry name" value="PRK13670.1"/>
    <property type="match status" value="1"/>
</dbReference>
<feature type="binding site" evidence="4">
    <location>
        <position position="100"/>
    </location>
    <ligand>
        <name>ATP</name>
        <dbReference type="ChEBI" id="CHEBI:30616"/>
    </ligand>
</feature>
<dbReference type="Pfam" id="PF05636">
    <property type="entry name" value="HIGH_NTase1"/>
    <property type="match status" value="1"/>
</dbReference>
<comment type="subcellular location">
    <subcellularLocation>
        <location evidence="4">Cytoplasm</location>
    </subcellularLocation>
</comment>
<feature type="binding site" evidence="4">
    <location>
        <position position="178"/>
    </location>
    <ligand>
        <name>ATP</name>
        <dbReference type="ChEBI" id="CHEBI:30616"/>
    </ligand>
</feature>
<comment type="similarity">
    <text evidence="4">Belongs to the TmcAL family.</text>
</comment>
<feature type="binding site" evidence="4">
    <location>
        <begin position="7"/>
        <end position="20"/>
    </location>
    <ligand>
        <name>ATP</name>
        <dbReference type="ChEBI" id="CHEBI:30616"/>
    </ligand>
</feature>
<comment type="caution">
    <text evidence="5">The sequence shown here is derived from an EMBL/GenBank/DDBJ whole genome shotgun (WGS) entry which is preliminary data.</text>
</comment>
<keyword evidence="2 4" id="KW-0436">Ligase</keyword>
<dbReference type="PANTHER" id="PTHR37825">
    <property type="entry name" value="TRNA(MET) CYTIDINE ACETATE LIGASE"/>
    <property type="match status" value="1"/>
</dbReference>
<keyword evidence="4" id="KW-0694">RNA-binding</keyword>
<keyword evidence="4" id="KW-0547">Nucleotide-binding</keyword>
<dbReference type="PANTHER" id="PTHR37825:SF1">
    <property type="entry name" value="TRNA(MET) CYTIDINE ACETATE LIGASE"/>
    <property type="match status" value="1"/>
</dbReference>
<evidence type="ECO:0000313" key="5">
    <source>
        <dbReference type="EMBL" id="RIL44487.1"/>
    </source>
</evidence>
<gene>
    <name evidence="4" type="primary">tmcAL</name>
    <name evidence="5" type="ORF">BUZ01_00510</name>
</gene>
<name>A0A2T4SZT9_STAGA</name>
<dbReference type="GO" id="GO:0016879">
    <property type="term" value="F:ligase activity, forming carbon-nitrogen bonds"/>
    <property type="evidence" value="ECO:0007669"/>
    <property type="project" value="UniProtKB-UniRule"/>
</dbReference>